<feature type="transmembrane region" description="Helical" evidence="1">
    <location>
        <begin position="148"/>
        <end position="170"/>
    </location>
</feature>
<dbReference type="AlphaFoldDB" id="A0AAD5W212"/>
<evidence type="ECO:0000256" key="1">
    <source>
        <dbReference type="SAM" id="Phobius"/>
    </source>
</evidence>
<dbReference type="Proteomes" id="UP001213000">
    <property type="component" value="Unassembled WGS sequence"/>
</dbReference>
<name>A0AAD5W212_9AGAR</name>
<feature type="transmembrane region" description="Helical" evidence="1">
    <location>
        <begin position="104"/>
        <end position="127"/>
    </location>
</feature>
<organism evidence="2 3">
    <name type="scientific">Leucocoprinus birnbaumii</name>
    <dbReference type="NCBI Taxonomy" id="56174"/>
    <lineage>
        <taxon>Eukaryota</taxon>
        <taxon>Fungi</taxon>
        <taxon>Dikarya</taxon>
        <taxon>Basidiomycota</taxon>
        <taxon>Agaricomycotina</taxon>
        <taxon>Agaricomycetes</taxon>
        <taxon>Agaricomycetidae</taxon>
        <taxon>Agaricales</taxon>
        <taxon>Agaricineae</taxon>
        <taxon>Agaricaceae</taxon>
        <taxon>Leucocoprinus</taxon>
    </lineage>
</organism>
<evidence type="ECO:0000313" key="3">
    <source>
        <dbReference type="Proteomes" id="UP001213000"/>
    </source>
</evidence>
<feature type="transmembrane region" description="Helical" evidence="1">
    <location>
        <begin position="176"/>
        <end position="199"/>
    </location>
</feature>
<keyword evidence="1" id="KW-0812">Transmembrane</keyword>
<proteinExistence type="predicted"/>
<keyword evidence="3" id="KW-1185">Reference proteome</keyword>
<comment type="caution">
    <text evidence="2">The sequence shown here is derived from an EMBL/GenBank/DDBJ whole genome shotgun (WGS) entry which is preliminary data.</text>
</comment>
<feature type="transmembrane region" description="Helical" evidence="1">
    <location>
        <begin position="55"/>
        <end position="80"/>
    </location>
</feature>
<accession>A0AAD5W212</accession>
<gene>
    <name evidence="2" type="ORF">NP233_g924</name>
</gene>
<reference evidence="2" key="1">
    <citation type="submission" date="2022-07" db="EMBL/GenBank/DDBJ databases">
        <title>Genome Sequence of Leucocoprinus birnbaumii.</title>
        <authorList>
            <person name="Buettner E."/>
        </authorList>
    </citation>
    <scope>NUCLEOTIDE SEQUENCE</scope>
    <source>
        <strain evidence="2">VT141</strain>
    </source>
</reference>
<keyword evidence="1" id="KW-1133">Transmembrane helix</keyword>
<dbReference type="EMBL" id="JANIEX010000029">
    <property type="protein sequence ID" value="KAJ3575695.1"/>
    <property type="molecule type" value="Genomic_DNA"/>
</dbReference>
<keyword evidence="1" id="KW-0472">Membrane</keyword>
<protein>
    <submittedName>
        <fullName evidence="2">Uncharacterized protein</fullName>
    </submittedName>
</protein>
<sequence length="267" mass="29903">MDRIRLDTQGTPTSSSWIISQKKRDTAMETLENVNILLIDSVFIYKCWHVYGRRFLVITFPFVLWLLALASTITMLYFHIRHMSSAEIHFNLGRNEDPTSKSGIFLLLFWLSTEVLLNVYITGALMLRIYHGGKIACKDGNWEKGFCYAMRVIGETGLLNLLITLVYLPVKFSDNALAARVLDALKGPMIGIAFTWFVLRFEQSKAEHARIADAVAQAACPPAVSAIQFGFRCSTLEGSISPSSVSIDPTFRVAMPRNLNSGERSIA</sequence>
<evidence type="ECO:0000313" key="2">
    <source>
        <dbReference type="EMBL" id="KAJ3575695.1"/>
    </source>
</evidence>